<dbReference type="Gene3D" id="1.20.272.10">
    <property type="match status" value="1"/>
</dbReference>
<dbReference type="InterPro" id="IPR048466">
    <property type="entry name" value="DNA_pol3_delta-like_C"/>
</dbReference>
<evidence type="ECO:0000256" key="4">
    <source>
        <dbReference type="ARBA" id="ARBA00022695"/>
    </source>
</evidence>
<comment type="similarity">
    <text evidence="7">Belongs to the DNA polymerase HolA subunit family.</text>
</comment>
<evidence type="ECO:0000256" key="8">
    <source>
        <dbReference type="ARBA" id="ARBA00049244"/>
    </source>
</evidence>
<dbReference type="PANTHER" id="PTHR34388">
    <property type="entry name" value="DNA POLYMERASE III SUBUNIT DELTA"/>
    <property type="match status" value="1"/>
</dbReference>
<keyword evidence="6" id="KW-0239">DNA-directed DNA polymerase</keyword>
<dbReference type="OrthoDB" id="9775929at2"/>
<keyword evidence="4" id="KW-0548">Nucleotidyltransferase</keyword>
<evidence type="ECO:0000256" key="2">
    <source>
        <dbReference type="ARBA" id="ARBA00017703"/>
    </source>
</evidence>
<dbReference type="InterPro" id="IPR010372">
    <property type="entry name" value="DNA_pol3_delta_N"/>
</dbReference>
<dbReference type="GO" id="GO:0009360">
    <property type="term" value="C:DNA polymerase III complex"/>
    <property type="evidence" value="ECO:0007669"/>
    <property type="project" value="InterPro"/>
</dbReference>
<evidence type="ECO:0000256" key="6">
    <source>
        <dbReference type="ARBA" id="ARBA00022932"/>
    </source>
</evidence>
<dbReference type="PANTHER" id="PTHR34388:SF1">
    <property type="entry name" value="DNA POLYMERASE III SUBUNIT DELTA"/>
    <property type="match status" value="1"/>
</dbReference>
<evidence type="ECO:0000259" key="9">
    <source>
        <dbReference type="Pfam" id="PF06144"/>
    </source>
</evidence>
<keyword evidence="5" id="KW-0235">DNA replication</keyword>
<protein>
    <recommendedName>
        <fullName evidence="2">DNA polymerase III subunit delta</fullName>
        <ecNumber evidence="1">2.7.7.7</ecNumber>
    </recommendedName>
</protein>
<dbReference type="Pfam" id="PF21694">
    <property type="entry name" value="DNA_pol3_delta_C"/>
    <property type="match status" value="1"/>
</dbReference>
<dbReference type="InterPro" id="IPR008921">
    <property type="entry name" value="DNA_pol3_clamp-load_cplx_C"/>
</dbReference>
<dbReference type="EC" id="2.7.7.7" evidence="1"/>
<evidence type="ECO:0000313" key="12">
    <source>
        <dbReference type="Proteomes" id="UP000282654"/>
    </source>
</evidence>
<evidence type="ECO:0000313" key="11">
    <source>
        <dbReference type="EMBL" id="RPF46710.1"/>
    </source>
</evidence>
<evidence type="ECO:0000259" key="10">
    <source>
        <dbReference type="Pfam" id="PF21694"/>
    </source>
</evidence>
<reference evidence="11 12" key="1">
    <citation type="submission" date="2018-11" db="EMBL/GenBank/DDBJ databases">
        <title>Genomic Encyclopedia of Type Strains, Phase IV (KMG-IV): sequencing the most valuable type-strain genomes for metagenomic binning, comparative biology and taxonomic classification.</title>
        <authorList>
            <person name="Goeker M."/>
        </authorList>
    </citation>
    <scope>NUCLEOTIDE SEQUENCE [LARGE SCALE GENOMIC DNA]</scope>
    <source>
        <strain evidence="11 12">DSM 102936</strain>
    </source>
</reference>
<comment type="catalytic activity">
    <reaction evidence="8">
        <text>DNA(n) + a 2'-deoxyribonucleoside 5'-triphosphate = DNA(n+1) + diphosphate</text>
        <dbReference type="Rhea" id="RHEA:22508"/>
        <dbReference type="Rhea" id="RHEA-COMP:17339"/>
        <dbReference type="Rhea" id="RHEA-COMP:17340"/>
        <dbReference type="ChEBI" id="CHEBI:33019"/>
        <dbReference type="ChEBI" id="CHEBI:61560"/>
        <dbReference type="ChEBI" id="CHEBI:173112"/>
        <dbReference type="EC" id="2.7.7.7"/>
    </reaction>
</comment>
<gene>
    <name evidence="11" type="ORF">EDD75_0964</name>
</gene>
<feature type="domain" description="DNA polymerase III delta subunit-like C-terminal" evidence="10">
    <location>
        <begin position="206"/>
        <end position="318"/>
    </location>
</feature>
<organism evidence="11 12">
    <name type="scientific">Thermodesulfitimonas autotrophica</name>
    <dbReference type="NCBI Taxonomy" id="1894989"/>
    <lineage>
        <taxon>Bacteria</taxon>
        <taxon>Bacillati</taxon>
        <taxon>Bacillota</taxon>
        <taxon>Clostridia</taxon>
        <taxon>Thermoanaerobacterales</taxon>
        <taxon>Thermoanaerobacteraceae</taxon>
        <taxon>Thermodesulfitimonas</taxon>
    </lineage>
</organism>
<dbReference type="RefSeq" id="WP_123928816.1">
    <property type="nucleotide sequence ID" value="NZ_RKRE01000002.1"/>
</dbReference>
<dbReference type="InterPro" id="IPR005790">
    <property type="entry name" value="DNA_polIII_delta"/>
</dbReference>
<proteinExistence type="inferred from homology"/>
<sequence>MQYFLDLVAAIEKGEILPVYLFYGPEVYLQREAVRRFRAALVGENALNYEVVDGEEVPPREVAAMANTLPLFAVRRLVVVKNAPYFGTGKEDPALLAYLRQPNPATCLIFCTAGTVQKAGAFKLVQKQGKAVEFSYLAPEDLKKWFQKKARQAGKSLEPAAAEMLLAAGRDLTVLYNEIEKVLAYTGDRPVVTAADVQAVLVPTSEETVFAAIDAFGERRYPEALKKIRALLEREAQGVVFSLLARQLRLIMLAQDLSFPGRQENLAQALNIHPFVARKVAAQARRFPRVEIEELFWSLLELDAAVKSGREEFLPGLERRLLLRGWRKVP</sequence>
<dbReference type="SUPFAM" id="SSF52540">
    <property type="entry name" value="P-loop containing nucleoside triphosphate hydrolases"/>
    <property type="match status" value="1"/>
</dbReference>
<dbReference type="Gene3D" id="3.40.50.300">
    <property type="entry name" value="P-loop containing nucleotide triphosphate hydrolases"/>
    <property type="match status" value="1"/>
</dbReference>
<dbReference type="Gene3D" id="1.10.8.60">
    <property type="match status" value="1"/>
</dbReference>
<evidence type="ECO:0000256" key="1">
    <source>
        <dbReference type="ARBA" id="ARBA00012417"/>
    </source>
</evidence>
<dbReference type="Pfam" id="PF06144">
    <property type="entry name" value="DNA_pol3_delta"/>
    <property type="match status" value="1"/>
</dbReference>
<dbReference type="Proteomes" id="UP000282654">
    <property type="component" value="Unassembled WGS sequence"/>
</dbReference>
<name>A0A3N5ASW3_9THEO</name>
<comment type="caution">
    <text evidence="11">The sequence shown here is derived from an EMBL/GenBank/DDBJ whole genome shotgun (WGS) entry which is preliminary data.</text>
</comment>
<dbReference type="AlphaFoldDB" id="A0A3N5ASW3"/>
<dbReference type="GO" id="GO:0006261">
    <property type="term" value="P:DNA-templated DNA replication"/>
    <property type="evidence" value="ECO:0007669"/>
    <property type="project" value="TreeGrafter"/>
</dbReference>
<dbReference type="NCBIfam" id="TIGR01128">
    <property type="entry name" value="holA"/>
    <property type="match status" value="1"/>
</dbReference>
<dbReference type="InterPro" id="IPR027417">
    <property type="entry name" value="P-loop_NTPase"/>
</dbReference>
<dbReference type="SUPFAM" id="SSF48019">
    <property type="entry name" value="post-AAA+ oligomerization domain-like"/>
    <property type="match status" value="1"/>
</dbReference>
<keyword evidence="12" id="KW-1185">Reference proteome</keyword>
<dbReference type="GO" id="GO:0003887">
    <property type="term" value="F:DNA-directed DNA polymerase activity"/>
    <property type="evidence" value="ECO:0007669"/>
    <property type="project" value="UniProtKB-KW"/>
</dbReference>
<keyword evidence="3" id="KW-0808">Transferase</keyword>
<evidence type="ECO:0000256" key="7">
    <source>
        <dbReference type="ARBA" id="ARBA00034754"/>
    </source>
</evidence>
<accession>A0A3N5ASW3</accession>
<feature type="domain" description="DNA polymerase III delta N-terminal" evidence="9">
    <location>
        <begin position="20"/>
        <end position="134"/>
    </location>
</feature>
<dbReference type="EMBL" id="RKRE01000002">
    <property type="protein sequence ID" value="RPF46710.1"/>
    <property type="molecule type" value="Genomic_DNA"/>
</dbReference>
<dbReference type="GO" id="GO:0003677">
    <property type="term" value="F:DNA binding"/>
    <property type="evidence" value="ECO:0007669"/>
    <property type="project" value="InterPro"/>
</dbReference>
<evidence type="ECO:0000256" key="5">
    <source>
        <dbReference type="ARBA" id="ARBA00022705"/>
    </source>
</evidence>
<evidence type="ECO:0000256" key="3">
    <source>
        <dbReference type="ARBA" id="ARBA00022679"/>
    </source>
</evidence>